<gene>
    <name evidence="2" type="ORF">EZS28_040066</name>
</gene>
<name>A0A5J4U1H0_9EUKA</name>
<keyword evidence="1" id="KW-0175">Coiled coil</keyword>
<feature type="coiled-coil region" evidence="1">
    <location>
        <begin position="6"/>
        <end position="40"/>
    </location>
</feature>
<comment type="caution">
    <text evidence="2">The sequence shown here is derived from an EMBL/GenBank/DDBJ whole genome shotgun (WGS) entry which is preliminary data.</text>
</comment>
<evidence type="ECO:0000313" key="2">
    <source>
        <dbReference type="EMBL" id="KAA6364407.1"/>
    </source>
</evidence>
<accession>A0A5J4U1H0</accession>
<dbReference type="EMBL" id="SNRW01021692">
    <property type="protein sequence ID" value="KAA6364407.1"/>
    <property type="molecule type" value="Genomic_DNA"/>
</dbReference>
<evidence type="ECO:0000313" key="3">
    <source>
        <dbReference type="Proteomes" id="UP000324800"/>
    </source>
</evidence>
<dbReference type="AlphaFoldDB" id="A0A5J4U1H0"/>
<protein>
    <submittedName>
        <fullName evidence="2">Uncharacterized protein</fullName>
    </submittedName>
</protein>
<proteinExistence type="predicted"/>
<dbReference type="Proteomes" id="UP000324800">
    <property type="component" value="Unassembled WGS sequence"/>
</dbReference>
<organism evidence="2 3">
    <name type="scientific">Streblomastix strix</name>
    <dbReference type="NCBI Taxonomy" id="222440"/>
    <lineage>
        <taxon>Eukaryota</taxon>
        <taxon>Metamonada</taxon>
        <taxon>Preaxostyla</taxon>
        <taxon>Oxymonadida</taxon>
        <taxon>Streblomastigidae</taxon>
        <taxon>Streblomastix</taxon>
    </lineage>
</organism>
<evidence type="ECO:0000256" key="1">
    <source>
        <dbReference type="SAM" id="Coils"/>
    </source>
</evidence>
<reference evidence="2 3" key="1">
    <citation type="submission" date="2019-03" db="EMBL/GenBank/DDBJ databases">
        <title>Single cell metagenomics reveals metabolic interactions within the superorganism composed of flagellate Streblomastix strix and complex community of Bacteroidetes bacteria on its surface.</title>
        <authorList>
            <person name="Treitli S.C."/>
            <person name="Kolisko M."/>
            <person name="Husnik F."/>
            <person name="Keeling P."/>
            <person name="Hampl V."/>
        </authorList>
    </citation>
    <scope>NUCLEOTIDE SEQUENCE [LARGE SCALE GENOMIC DNA]</scope>
    <source>
        <strain evidence="2">ST1C</strain>
    </source>
</reference>
<sequence length="166" mass="19298">MARAMLDEKKAQLTELHHETENLRKQAHDLQNNKQNQNDNECTEQCNEKQSNCVISSVTDQPTTSNTSDNTALQTLVEQTQLIYPQDELELNNPNFGIINIDDKRYNVNDELINQGLTTRDNQDYYQEMETASKNYQQNDPKYFVLYHIDSVRDIALHPHLMLVAK</sequence>